<dbReference type="Proteomes" id="UP000664303">
    <property type="component" value="Unassembled WGS sequence"/>
</dbReference>
<sequence>MTTMTVEGLEVLASPTALGPIILKNRVIKSATFEGKTPEGHPTKALIEFHAEFARGGVAMTTVGCCNVSVDARNLDNQMYLHSGLHQSLKELSDEVHSAGAKISAQLTHCGFFKQNKPRSTRFTLAPSFHFNKLGAPNGRPFAIGMSHKQIQGLLSDYCGAAEVAVKAGFDCVEIQMEWFNGCDQPS</sequence>
<keyword evidence="2" id="KW-0560">Oxidoreductase</keyword>
<dbReference type="AlphaFoldDB" id="A0A939DIL0"/>
<dbReference type="Gene3D" id="3.20.20.70">
    <property type="entry name" value="Aldolase class I"/>
    <property type="match status" value="1"/>
</dbReference>
<dbReference type="InterPro" id="IPR013785">
    <property type="entry name" value="Aldolase_TIM"/>
</dbReference>
<dbReference type="Pfam" id="PF00724">
    <property type="entry name" value="Oxidored_FMN"/>
    <property type="match status" value="1"/>
</dbReference>
<name>A0A939DIL0_9GAMM</name>
<evidence type="ECO:0000313" key="5">
    <source>
        <dbReference type="Proteomes" id="UP000664303"/>
    </source>
</evidence>
<dbReference type="SUPFAM" id="SSF51395">
    <property type="entry name" value="FMN-linked oxidoreductases"/>
    <property type="match status" value="1"/>
</dbReference>
<keyword evidence="5" id="KW-1185">Reference proteome</keyword>
<dbReference type="RefSeq" id="WP_206561642.1">
    <property type="nucleotide sequence ID" value="NZ_JAFKCZ010000012.1"/>
</dbReference>
<dbReference type="GO" id="GO:0016491">
    <property type="term" value="F:oxidoreductase activity"/>
    <property type="evidence" value="ECO:0007669"/>
    <property type="project" value="UniProtKB-KW"/>
</dbReference>
<reference evidence="4" key="1">
    <citation type="submission" date="2021-02" db="EMBL/GenBank/DDBJ databases">
        <title>PHA producing bacteria isolated from coastal sediment in Guangdong, Shenzhen.</title>
        <authorList>
            <person name="Zheng W."/>
            <person name="Yu S."/>
            <person name="Huang Y."/>
        </authorList>
    </citation>
    <scope>NUCLEOTIDE SEQUENCE</scope>
    <source>
        <strain evidence="4">TN14-10</strain>
    </source>
</reference>
<evidence type="ECO:0000313" key="4">
    <source>
        <dbReference type="EMBL" id="MBN7798202.1"/>
    </source>
</evidence>
<dbReference type="GO" id="GO:0010181">
    <property type="term" value="F:FMN binding"/>
    <property type="evidence" value="ECO:0007669"/>
    <property type="project" value="InterPro"/>
</dbReference>
<dbReference type="InterPro" id="IPR001155">
    <property type="entry name" value="OxRdtase_FMN_N"/>
</dbReference>
<keyword evidence="1" id="KW-0285">Flavoprotein</keyword>
<dbReference type="InterPro" id="IPR051799">
    <property type="entry name" value="NADH_flavin_oxidoreductase"/>
</dbReference>
<evidence type="ECO:0000256" key="2">
    <source>
        <dbReference type="ARBA" id="ARBA00023002"/>
    </source>
</evidence>
<accession>A0A939DIL0</accession>
<dbReference type="PANTHER" id="PTHR43656">
    <property type="entry name" value="BINDING OXIDOREDUCTASE, PUTATIVE (AFU_ORTHOLOGUE AFUA_2G08260)-RELATED"/>
    <property type="match status" value="1"/>
</dbReference>
<proteinExistence type="predicted"/>
<evidence type="ECO:0000259" key="3">
    <source>
        <dbReference type="Pfam" id="PF00724"/>
    </source>
</evidence>
<gene>
    <name evidence="4" type="ORF">JYP50_16450</name>
</gene>
<organism evidence="4 5">
    <name type="scientific">Parahaliea mediterranea</name>
    <dbReference type="NCBI Taxonomy" id="651086"/>
    <lineage>
        <taxon>Bacteria</taxon>
        <taxon>Pseudomonadati</taxon>
        <taxon>Pseudomonadota</taxon>
        <taxon>Gammaproteobacteria</taxon>
        <taxon>Cellvibrionales</taxon>
        <taxon>Halieaceae</taxon>
        <taxon>Parahaliea</taxon>
    </lineage>
</organism>
<comment type="caution">
    <text evidence="4">The sequence shown here is derived from an EMBL/GenBank/DDBJ whole genome shotgun (WGS) entry which is preliminary data.</text>
</comment>
<dbReference type="PANTHER" id="PTHR43656:SF2">
    <property type="entry name" value="BINDING OXIDOREDUCTASE, PUTATIVE (AFU_ORTHOLOGUE AFUA_2G08260)-RELATED"/>
    <property type="match status" value="1"/>
</dbReference>
<dbReference type="EMBL" id="JAFKCZ010000012">
    <property type="protein sequence ID" value="MBN7798202.1"/>
    <property type="molecule type" value="Genomic_DNA"/>
</dbReference>
<evidence type="ECO:0000256" key="1">
    <source>
        <dbReference type="ARBA" id="ARBA00022630"/>
    </source>
</evidence>
<protein>
    <recommendedName>
        <fullName evidence="3">NADH:flavin oxidoreductase/NADH oxidase N-terminal domain-containing protein</fullName>
    </recommendedName>
</protein>
<feature type="domain" description="NADH:flavin oxidoreductase/NADH oxidase N-terminal" evidence="3">
    <location>
        <begin position="14"/>
        <end position="176"/>
    </location>
</feature>